<keyword evidence="4" id="KW-0576">Peroxisome</keyword>
<dbReference type="Proteomes" id="UP001353858">
    <property type="component" value="Unassembled WGS sequence"/>
</dbReference>
<name>A0AAN7PQ14_9COLE</name>
<evidence type="ECO:0000256" key="5">
    <source>
        <dbReference type="SAM" id="MobiDB-lite"/>
    </source>
</evidence>
<dbReference type="GO" id="GO:0016405">
    <property type="term" value="F:CoA-ligase activity"/>
    <property type="evidence" value="ECO:0007669"/>
    <property type="project" value="TreeGrafter"/>
</dbReference>
<gene>
    <name evidence="7" type="ORF">RN001_014961</name>
</gene>
<dbReference type="SUPFAM" id="SSF56801">
    <property type="entry name" value="Acetyl-CoA synthetase-like"/>
    <property type="match status" value="1"/>
</dbReference>
<evidence type="ECO:0000256" key="3">
    <source>
        <dbReference type="ARBA" id="ARBA00022598"/>
    </source>
</evidence>
<reference evidence="8" key="1">
    <citation type="submission" date="2023-01" db="EMBL/GenBank/DDBJ databases">
        <title>Key to firefly adult light organ development and bioluminescence: homeobox transcription factors regulate luciferase expression and transportation to peroxisome.</title>
        <authorList>
            <person name="Fu X."/>
        </authorList>
    </citation>
    <scope>NUCLEOTIDE SEQUENCE [LARGE SCALE GENOMIC DNA]</scope>
</reference>
<protein>
    <recommendedName>
        <fullName evidence="6">AMP-dependent synthetase/ligase domain-containing protein</fullName>
    </recommendedName>
</protein>
<dbReference type="Pfam" id="PF00501">
    <property type="entry name" value="AMP-binding"/>
    <property type="match status" value="1"/>
</dbReference>
<evidence type="ECO:0000313" key="8">
    <source>
        <dbReference type="Proteomes" id="UP001353858"/>
    </source>
</evidence>
<organism evidence="7 8">
    <name type="scientific">Aquatica leii</name>
    <dbReference type="NCBI Taxonomy" id="1421715"/>
    <lineage>
        <taxon>Eukaryota</taxon>
        <taxon>Metazoa</taxon>
        <taxon>Ecdysozoa</taxon>
        <taxon>Arthropoda</taxon>
        <taxon>Hexapoda</taxon>
        <taxon>Insecta</taxon>
        <taxon>Pterygota</taxon>
        <taxon>Neoptera</taxon>
        <taxon>Endopterygota</taxon>
        <taxon>Coleoptera</taxon>
        <taxon>Polyphaga</taxon>
        <taxon>Elateriformia</taxon>
        <taxon>Elateroidea</taxon>
        <taxon>Lampyridae</taxon>
        <taxon>Luciolinae</taxon>
        <taxon>Aquatica</taxon>
    </lineage>
</organism>
<feature type="domain" description="AMP-dependent synthetase/ligase" evidence="6">
    <location>
        <begin position="84"/>
        <end position="445"/>
    </location>
</feature>
<feature type="compositionally biased region" description="Basic and acidic residues" evidence="5">
    <location>
        <begin position="1"/>
        <end position="19"/>
    </location>
</feature>
<dbReference type="PANTHER" id="PTHR24096:SF149">
    <property type="entry name" value="AMP-BINDING DOMAIN-CONTAINING PROTEIN-RELATED"/>
    <property type="match status" value="1"/>
</dbReference>
<feature type="region of interest" description="Disordered" evidence="5">
    <location>
        <begin position="1"/>
        <end position="74"/>
    </location>
</feature>
<comment type="subcellular location">
    <subcellularLocation>
        <location evidence="1">Peroxisome</location>
    </subcellularLocation>
</comment>
<dbReference type="GO" id="GO:0005777">
    <property type="term" value="C:peroxisome"/>
    <property type="evidence" value="ECO:0007669"/>
    <property type="project" value="UniProtKB-SubCell"/>
</dbReference>
<comment type="similarity">
    <text evidence="2">Belongs to the ATP-dependent AMP-binding enzyme family.</text>
</comment>
<accession>A0AAN7PQ14</accession>
<evidence type="ECO:0000259" key="6">
    <source>
        <dbReference type="Pfam" id="PF00501"/>
    </source>
</evidence>
<comment type="caution">
    <text evidence="7">The sequence shown here is derived from an EMBL/GenBank/DDBJ whole genome shotgun (WGS) entry which is preliminary data.</text>
</comment>
<evidence type="ECO:0000256" key="4">
    <source>
        <dbReference type="ARBA" id="ARBA00023140"/>
    </source>
</evidence>
<sequence>MDTIRENGKIIKQDKEKTENSSNGNGVGINRKRKELVQELQKVTTKQRHLTKTKEKDQDNIIYTPESDSKPDPKGVGHYYYTQLMKHQNEIAQIDGYTKEEDTFGSLLQRSVRTALTMLDKGIKPGDHVSLCTYHHFNSAVPHIASCFTGAIMGAIDPALSLGDCVYLLKQTLPKIIFVNPSSVTLVEKIVESIGTKTEIVVFGKTTQHTPFSKYLRSHKDEKTFKPREVKNLNDIALIVFSSGSTGMPTGVCHSHLSILYYTNERPVRYKQVLYAVLNPYWSLFALFLQLSIEFGNPRIIYPVFDVNDAWTMYYQHVDLAFISSIFILQMIRSKRPEKANLKHVKTLNYGGSSLTLKQLNEIKLALPYTKTNYNYGQSEVFTGIFAFQPTATGMELLNKNPCSVGTVVKGVHYKIVDIETEKNLGPNQIGELRIKTSSQCVGYFKRDPAECFDSDGWLKTGDLFYYNEDLCFYAVDRIKESFKYLNHHISPVEIEKIILDLEPVEAAVIMGKPHETDCNLPMAVVKLK</sequence>
<keyword evidence="3" id="KW-0436">Ligase</keyword>
<evidence type="ECO:0000256" key="1">
    <source>
        <dbReference type="ARBA" id="ARBA00004275"/>
    </source>
</evidence>
<dbReference type="InterPro" id="IPR042099">
    <property type="entry name" value="ANL_N_sf"/>
</dbReference>
<evidence type="ECO:0000256" key="2">
    <source>
        <dbReference type="ARBA" id="ARBA00006432"/>
    </source>
</evidence>
<dbReference type="Gene3D" id="3.40.50.12780">
    <property type="entry name" value="N-terminal domain of ligase-like"/>
    <property type="match status" value="1"/>
</dbReference>
<proteinExistence type="inferred from homology"/>
<dbReference type="InterPro" id="IPR000873">
    <property type="entry name" value="AMP-dep_synth/lig_dom"/>
</dbReference>
<dbReference type="PANTHER" id="PTHR24096">
    <property type="entry name" value="LONG-CHAIN-FATTY-ACID--COA LIGASE"/>
    <property type="match status" value="1"/>
</dbReference>
<keyword evidence="8" id="KW-1185">Reference proteome</keyword>
<dbReference type="AlphaFoldDB" id="A0AAN7PQ14"/>
<evidence type="ECO:0000313" key="7">
    <source>
        <dbReference type="EMBL" id="KAK4872932.1"/>
    </source>
</evidence>
<dbReference type="EMBL" id="JARPUR010000007">
    <property type="protein sequence ID" value="KAK4872932.1"/>
    <property type="molecule type" value="Genomic_DNA"/>
</dbReference>